<protein>
    <submittedName>
        <fullName evidence="2">Uncharacterized protein</fullName>
    </submittedName>
</protein>
<feature type="region of interest" description="Disordered" evidence="1">
    <location>
        <begin position="1"/>
        <end position="71"/>
    </location>
</feature>
<dbReference type="EMBL" id="PCSR01000101">
    <property type="protein sequence ID" value="PIP52842.1"/>
    <property type="molecule type" value="Genomic_DNA"/>
</dbReference>
<comment type="caution">
    <text evidence="2">The sequence shown here is derived from an EMBL/GenBank/DDBJ whole genome shotgun (WGS) entry which is preliminary data.</text>
</comment>
<evidence type="ECO:0000313" key="3">
    <source>
        <dbReference type="Proteomes" id="UP000229459"/>
    </source>
</evidence>
<sequence length="71" mass="7661">MTLCENGSRRLNTPIQKEPIRSGGGDGNIPKFATPIPRSKGSPYTPETQHPNPVKGTINGQPYRIISGESD</sequence>
<proteinExistence type="predicted"/>
<evidence type="ECO:0000313" key="2">
    <source>
        <dbReference type="EMBL" id="PIP52842.1"/>
    </source>
</evidence>
<gene>
    <name evidence="2" type="ORF">COX08_04260</name>
</gene>
<dbReference type="AlphaFoldDB" id="A0A2H0B5B4"/>
<reference evidence="2 3" key="1">
    <citation type="submission" date="2017-09" db="EMBL/GenBank/DDBJ databases">
        <title>Depth-based differentiation of microbial function through sediment-hosted aquifers and enrichment of novel symbionts in the deep terrestrial subsurface.</title>
        <authorList>
            <person name="Probst A.J."/>
            <person name="Ladd B."/>
            <person name="Jarett J.K."/>
            <person name="Geller-Mcgrath D.E."/>
            <person name="Sieber C.M."/>
            <person name="Emerson J.B."/>
            <person name="Anantharaman K."/>
            <person name="Thomas B.C."/>
            <person name="Malmstrom R."/>
            <person name="Stieglmeier M."/>
            <person name="Klingl A."/>
            <person name="Woyke T."/>
            <person name="Ryan C.M."/>
            <person name="Banfield J.F."/>
        </authorList>
    </citation>
    <scope>NUCLEOTIDE SEQUENCE [LARGE SCALE GENOMIC DNA]</scope>
    <source>
        <strain evidence="2">CG23_combo_of_CG06-09_8_20_14_all_34_8</strain>
    </source>
</reference>
<organism evidence="2 3">
    <name type="scientific">Candidatus Beckwithbacteria bacterium CG23_combo_of_CG06-09_8_20_14_all_34_8</name>
    <dbReference type="NCBI Taxonomy" id="1974497"/>
    <lineage>
        <taxon>Bacteria</taxon>
        <taxon>Candidatus Beckwithiibacteriota</taxon>
    </lineage>
</organism>
<dbReference type="Proteomes" id="UP000229459">
    <property type="component" value="Unassembled WGS sequence"/>
</dbReference>
<evidence type="ECO:0000256" key="1">
    <source>
        <dbReference type="SAM" id="MobiDB-lite"/>
    </source>
</evidence>
<accession>A0A2H0B5B4</accession>
<name>A0A2H0B5B4_9BACT</name>